<sequence>MALLFFGNVTLAQTAKTKSAKEYRAFPKGSGSDIAGFDLPEGFKEVTKTDDNKYDYAIAIPEGSFEIRFKINPHTEGTSDSLYIERGKTLAKELAGDNMFYIKDIPPTSLSDYNADAGKVYFMSLPDSPTTNHYKYALLTVLQKNRKGIIMAVCITNDRGPDMFKNIYRAKSCIKFKDEQ</sequence>
<accession>A0A929KY09</accession>
<dbReference type="RefSeq" id="WP_194111820.1">
    <property type="nucleotide sequence ID" value="NZ_JADFFL010000004.1"/>
</dbReference>
<proteinExistence type="predicted"/>
<dbReference type="EMBL" id="JADFFL010000004">
    <property type="protein sequence ID" value="MBE9662605.1"/>
    <property type="molecule type" value="Genomic_DNA"/>
</dbReference>
<evidence type="ECO:0000313" key="2">
    <source>
        <dbReference type="Proteomes" id="UP000622475"/>
    </source>
</evidence>
<keyword evidence="2" id="KW-1185">Reference proteome</keyword>
<organism evidence="1 2">
    <name type="scientific">Mucilaginibacter myungsuensis</name>
    <dbReference type="NCBI Taxonomy" id="649104"/>
    <lineage>
        <taxon>Bacteria</taxon>
        <taxon>Pseudomonadati</taxon>
        <taxon>Bacteroidota</taxon>
        <taxon>Sphingobacteriia</taxon>
        <taxon>Sphingobacteriales</taxon>
        <taxon>Sphingobacteriaceae</taxon>
        <taxon>Mucilaginibacter</taxon>
    </lineage>
</organism>
<reference evidence="1" key="1">
    <citation type="submission" date="2020-10" db="EMBL/GenBank/DDBJ databases">
        <title>Mucilaginibacter mali sp. nov., isolated from rhizosphere soil of apple orchard.</title>
        <authorList>
            <person name="Lee J.-S."/>
            <person name="Kim H.S."/>
            <person name="Kim J.-S."/>
        </authorList>
    </citation>
    <scope>NUCLEOTIDE SEQUENCE</scope>
    <source>
        <strain evidence="1">KCTC 22746</strain>
    </source>
</reference>
<protein>
    <submittedName>
        <fullName evidence="1">Uncharacterized protein</fullName>
    </submittedName>
</protein>
<dbReference type="Proteomes" id="UP000622475">
    <property type="component" value="Unassembled WGS sequence"/>
</dbReference>
<gene>
    <name evidence="1" type="ORF">IRJ16_11990</name>
</gene>
<evidence type="ECO:0000313" key="1">
    <source>
        <dbReference type="EMBL" id="MBE9662605.1"/>
    </source>
</evidence>
<dbReference type="AlphaFoldDB" id="A0A929KY09"/>
<name>A0A929KY09_9SPHI</name>
<comment type="caution">
    <text evidence="1">The sequence shown here is derived from an EMBL/GenBank/DDBJ whole genome shotgun (WGS) entry which is preliminary data.</text>
</comment>